<dbReference type="GO" id="GO:0016787">
    <property type="term" value="F:hydrolase activity"/>
    <property type="evidence" value="ECO:0007669"/>
    <property type="project" value="UniProtKB-KW"/>
</dbReference>
<evidence type="ECO:0000313" key="3">
    <source>
        <dbReference type="Proteomes" id="UP001217610"/>
    </source>
</evidence>
<evidence type="ECO:0000313" key="2">
    <source>
        <dbReference type="EMBL" id="MDD1150266.1"/>
    </source>
</evidence>
<gene>
    <name evidence="2" type="ORF">M5G25_18445</name>
</gene>
<name>A0ABT5Q7T8_9PSED</name>
<reference evidence="2 3" key="1">
    <citation type="submission" date="2022-05" db="EMBL/GenBank/DDBJ databases">
        <title>Novel Pseudomonas spp. Isolated from a Rainbow Trout Aquaculture Facility.</title>
        <authorList>
            <person name="Testerman T."/>
            <person name="Graf J."/>
        </authorList>
    </citation>
    <scope>NUCLEOTIDE SEQUENCE [LARGE SCALE GENOMIC DNA]</scope>
    <source>
        <strain evidence="2 3">ID357</strain>
    </source>
</reference>
<keyword evidence="1" id="KW-0732">Signal</keyword>
<evidence type="ECO:0000256" key="1">
    <source>
        <dbReference type="SAM" id="SignalP"/>
    </source>
</evidence>
<comment type="caution">
    <text evidence="2">The sequence shown here is derived from an EMBL/GenBank/DDBJ whole genome shotgun (WGS) entry which is preliminary data.</text>
</comment>
<dbReference type="PROSITE" id="PS51257">
    <property type="entry name" value="PROKAR_LIPOPROTEIN"/>
    <property type="match status" value="1"/>
</dbReference>
<feature type="signal peptide" evidence="1">
    <location>
        <begin position="1"/>
        <end position="30"/>
    </location>
</feature>
<feature type="chain" id="PRO_5047255867" evidence="1">
    <location>
        <begin position="31"/>
        <end position="466"/>
    </location>
</feature>
<organism evidence="2 3">
    <name type="scientific">Pseudomonas idahonensis</name>
    <dbReference type="NCBI Taxonomy" id="2942628"/>
    <lineage>
        <taxon>Bacteria</taxon>
        <taxon>Pseudomonadati</taxon>
        <taxon>Pseudomonadota</taxon>
        <taxon>Gammaproteobacteria</taxon>
        <taxon>Pseudomonadales</taxon>
        <taxon>Pseudomonadaceae</taxon>
        <taxon>Pseudomonas</taxon>
    </lineage>
</organism>
<keyword evidence="3" id="KW-1185">Reference proteome</keyword>
<proteinExistence type="predicted"/>
<dbReference type="Pfam" id="PF05990">
    <property type="entry name" value="DUF900"/>
    <property type="match status" value="1"/>
</dbReference>
<dbReference type="EMBL" id="JAMDGR010000014">
    <property type="protein sequence ID" value="MDD1150266.1"/>
    <property type="molecule type" value="Genomic_DNA"/>
</dbReference>
<protein>
    <submittedName>
        <fullName evidence="2">Alpha/beta hydrolase</fullName>
    </submittedName>
</protein>
<dbReference type="InterPro" id="IPR010297">
    <property type="entry name" value="DUF900_hydrolase"/>
</dbReference>
<accession>A0ABT5Q7T8</accession>
<sequence>MAISRIIKFLLPASAILLSACFGGSPRLFAPAEEELGTDGPITMHYHSAVYYPEEIALRDGGYILGIEKGDPDKILRSEEELTFEQPNSIDKTVKSQQDAVHNGKMMFVSHIMRDQLPGSGKKNCTLFDAYYRPDVKAPPARDCDNPDDHPPEIPPTNAFRSSWQGMRTLQNSLSANIESHNYTHIVVVVMGWNTVQEEAVRNINSIIRGIKHASEGNPGAFKPLVIGVTWPSQWNSLWLDPLYKLTSFGTKAKDADEVGLTWLGVLLGDTIPQASMQAKASLPVIVIGHSFGARAAITAACEGPVIAEKPGSRSAKQLADLLISYQGAFLTNRLLDKNSGEAFSEKCLRTRKIALTSSKNDRAVTRAFWGVYAGGEKSFLRYCSEPSGLITCVRADAAGQTTPPLTLSRKVTYINSDDLIHYNAFNTGGGAHSDIYRDEQGVLSWSLINALSDKGSSSPATVAQP</sequence>
<keyword evidence="2" id="KW-0378">Hydrolase</keyword>
<dbReference type="Proteomes" id="UP001217610">
    <property type="component" value="Unassembled WGS sequence"/>
</dbReference>
<dbReference type="RefSeq" id="WP_273923611.1">
    <property type="nucleotide sequence ID" value="NZ_JAMDGR010000014.1"/>
</dbReference>